<comment type="similarity">
    <text evidence="5 6">Belongs to the autoinducer synthase family.</text>
</comment>
<reference evidence="7 8" key="1">
    <citation type="submission" date="2016-10" db="EMBL/GenBank/DDBJ databases">
        <authorList>
            <person name="de Groot N.N."/>
        </authorList>
    </citation>
    <scope>NUCLEOTIDE SEQUENCE [LARGE SCALE GENOMIC DNA]</scope>
    <source>
        <strain evidence="7 8">DSM 16199</strain>
    </source>
</reference>
<keyword evidence="8" id="KW-1185">Reference proteome</keyword>
<keyword evidence="2 6" id="KW-0808">Transferase</keyword>
<dbReference type="GeneID" id="97891392"/>
<dbReference type="PANTHER" id="PTHR39322">
    <property type="entry name" value="ACYL-HOMOSERINE-LACTONE SYNTHASE"/>
    <property type="match status" value="1"/>
</dbReference>
<dbReference type="EC" id="2.3.1.184" evidence="6"/>
<evidence type="ECO:0000256" key="6">
    <source>
        <dbReference type="RuleBase" id="RU361135"/>
    </source>
</evidence>
<dbReference type="InterPro" id="IPR016181">
    <property type="entry name" value="Acyl_CoA_acyltransferase"/>
</dbReference>
<keyword evidence="3 6" id="KW-0949">S-adenosyl-L-methionine</keyword>
<dbReference type="EMBL" id="FOTF01000006">
    <property type="protein sequence ID" value="SFL02045.1"/>
    <property type="molecule type" value="Genomic_DNA"/>
</dbReference>
<evidence type="ECO:0000313" key="7">
    <source>
        <dbReference type="EMBL" id="SFL02045.1"/>
    </source>
</evidence>
<evidence type="ECO:0000256" key="2">
    <source>
        <dbReference type="ARBA" id="ARBA00022679"/>
    </source>
</evidence>
<proteinExistence type="inferred from homology"/>
<evidence type="ECO:0000256" key="1">
    <source>
        <dbReference type="ARBA" id="ARBA00022654"/>
    </source>
</evidence>
<keyword evidence="4 5" id="KW-0071">Autoinducer synthesis</keyword>
<dbReference type="AlphaFoldDB" id="A0A1I4E8F9"/>
<accession>A0A1I4E8F9</accession>
<dbReference type="PROSITE" id="PS51187">
    <property type="entry name" value="AUTOINDUCER_SYNTH_2"/>
    <property type="match status" value="1"/>
</dbReference>
<dbReference type="OrthoDB" id="6169313at2"/>
<evidence type="ECO:0000313" key="8">
    <source>
        <dbReference type="Proteomes" id="UP000199550"/>
    </source>
</evidence>
<protein>
    <recommendedName>
        <fullName evidence="6">Acyl-homoserine-lactone synthase</fullName>
        <ecNumber evidence="6">2.3.1.184</ecNumber>
    </recommendedName>
    <alternativeName>
        <fullName evidence="6">Autoinducer synthesis protein</fullName>
    </alternativeName>
</protein>
<dbReference type="GO" id="GO:0009372">
    <property type="term" value="P:quorum sensing"/>
    <property type="evidence" value="ECO:0007669"/>
    <property type="project" value="UniProtKB-UniRule"/>
</dbReference>
<dbReference type="RefSeq" id="WP_090187473.1">
    <property type="nucleotide sequence ID" value="NZ_CP072991.1"/>
</dbReference>
<sequence length="216" mass="24042">MENITFNLSTLHLHGSAFYDFLRLRKRFFVDTLGWHIPHDDFVEMDQYDNPKAWYSLVLRDGEVIGGARAMATTATWGSHSYMLRDAVQGKLIDIPPEVLGEDIVSADIWECTRLVMSETVETQAERSACLTMIVQGLINVAADQGATQLMSLSPLALMRALRQLGFGAQRIGAPYTNDNDGRRYAVLSMPVTRSVADVPRATHRAQPQPLHAPSV</sequence>
<dbReference type="SUPFAM" id="SSF55729">
    <property type="entry name" value="Acyl-CoA N-acyltransferases (Nat)"/>
    <property type="match status" value="1"/>
</dbReference>
<evidence type="ECO:0000256" key="5">
    <source>
        <dbReference type="PROSITE-ProRule" id="PRU00533"/>
    </source>
</evidence>
<organism evidence="7 8">
    <name type="scientific">Loktanella salsilacus</name>
    <dbReference type="NCBI Taxonomy" id="195913"/>
    <lineage>
        <taxon>Bacteria</taxon>
        <taxon>Pseudomonadati</taxon>
        <taxon>Pseudomonadota</taxon>
        <taxon>Alphaproteobacteria</taxon>
        <taxon>Rhodobacterales</taxon>
        <taxon>Roseobacteraceae</taxon>
        <taxon>Loktanella</taxon>
    </lineage>
</organism>
<dbReference type="Pfam" id="PF00765">
    <property type="entry name" value="Autoind_synth"/>
    <property type="match status" value="1"/>
</dbReference>
<name>A0A1I4E8F9_9RHOB</name>
<dbReference type="STRING" id="195913.SAMN04488004_106100"/>
<comment type="catalytic activity">
    <reaction evidence="6">
        <text>a fatty acyl-[ACP] + S-adenosyl-L-methionine = an N-acyl-L-homoserine lactone + S-methyl-5'-thioadenosine + holo-[ACP] + H(+)</text>
        <dbReference type="Rhea" id="RHEA:10096"/>
        <dbReference type="Rhea" id="RHEA-COMP:9685"/>
        <dbReference type="Rhea" id="RHEA-COMP:14125"/>
        <dbReference type="ChEBI" id="CHEBI:15378"/>
        <dbReference type="ChEBI" id="CHEBI:17509"/>
        <dbReference type="ChEBI" id="CHEBI:55474"/>
        <dbReference type="ChEBI" id="CHEBI:59789"/>
        <dbReference type="ChEBI" id="CHEBI:64479"/>
        <dbReference type="ChEBI" id="CHEBI:138651"/>
        <dbReference type="EC" id="2.3.1.184"/>
    </reaction>
</comment>
<dbReference type="Gene3D" id="3.40.630.30">
    <property type="match status" value="1"/>
</dbReference>
<dbReference type="Proteomes" id="UP000199550">
    <property type="component" value="Unassembled WGS sequence"/>
</dbReference>
<evidence type="ECO:0000256" key="3">
    <source>
        <dbReference type="ARBA" id="ARBA00022691"/>
    </source>
</evidence>
<gene>
    <name evidence="7" type="ORF">SAMN04488004_106100</name>
</gene>
<dbReference type="GO" id="GO:0061579">
    <property type="term" value="F:N-acyl homoserine lactone synthase activity"/>
    <property type="evidence" value="ECO:0007669"/>
    <property type="project" value="UniProtKB-UniRule"/>
</dbReference>
<dbReference type="InterPro" id="IPR001690">
    <property type="entry name" value="Autoind_synthase"/>
</dbReference>
<dbReference type="PRINTS" id="PR01549">
    <property type="entry name" value="AUTOINDCRSYN"/>
</dbReference>
<keyword evidence="1 5" id="KW-0673">Quorum sensing</keyword>
<dbReference type="PANTHER" id="PTHR39322:SF1">
    <property type="entry name" value="ISOVALERYL-HOMOSERINE LACTONE SYNTHASE"/>
    <property type="match status" value="1"/>
</dbReference>
<evidence type="ECO:0000256" key="4">
    <source>
        <dbReference type="ARBA" id="ARBA00022929"/>
    </source>
</evidence>
<dbReference type="GO" id="GO:0007165">
    <property type="term" value="P:signal transduction"/>
    <property type="evidence" value="ECO:0007669"/>
    <property type="project" value="TreeGrafter"/>
</dbReference>